<feature type="compositionally biased region" description="Low complexity" evidence="2">
    <location>
        <begin position="236"/>
        <end position="255"/>
    </location>
</feature>
<dbReference type="GO" id="GO:0005737">
    <property type="term" value="C:cytoplasm"/>
    <property type="evidence" value="ECO:0007669"/>
    <property type="project" value="TreeGrafter"/>
</dbReference>
<feature type="region of interest" description="Disordered" evidence="2">
    <location>
        <begin position="204"/>
        <end position="274"/>
    </location>
</feature>
<sequence>MESRFAHLYQRDSSVAMLRVKMSRRRSQTQKENRERLQNIRRNLDGLPELDVSQDISVIEKSVISVKEVPLKATKDQTNSAAEERKKMLARYKEAKALQREKEKRAKEKKGGVFKVGLYKPQPLGYLPSNSLASGKPKPAEAEGAAAACPTSDETKRSEEAKSPENPVTSSFAPRDFVFSAPLGLSTFKPTPLSPRSADAFLSPSFSFEPKMDHRSPSPTPPLSSQPSTPPPASSPPSLTDRGTVSSVPPTVSSPQPSPAPPAPSPPSVPEEPQHDVPYFRAVVVSETERLTELSEQWEARFDDTSIPEEMRDRMRTAVGQARLLMKERFGQFSGLVDDCDFGRGEKITTCTDLQGFWDMVYFQVEDVNRKFNALKEAEARGWQEESRAPVRQKRVVKKPPAAGGKSGAGASTAAKSRLAAVKAAMKAKAKQAAAEKPPDVPVDSQNNPTAAAPVAEAPANTLTAPTIVFHGGFFQVESPVKLAGPVRRSSRLNAAPSPHSSPCLSKFSTPGRQVRSVAVSRASPFPCKTPTPAPKQQSDPETTCTPHRPADTALCSSKTPQTSNDQTAALCLSPERVSQTLAFPQSHSDLHCNTDDNQSGLGIVTTANPIDQQDCSNHDSENTPSPTEIQPQDSPSETERVQPPCSPDQLEGSTQLEGCNTELVSATPSCQERPEEAMASETSLVHSPAQRADIAPAPVHAMSFTLSPCTSHTSPSQTVTSDLTVNTLSSPCLMVTTPPRVSIQPPVSSNDGSSTGEDVEMSGSPDTSCNEDMPGLDFERYLQKTARCSTSPGETVATETFSPMATDEEMRSPEEQQGAQIPDVPETPTALPSLGPLVFTPRSEKPRDSDLWLFTPEPRDRVRQSVCERDLMMFTPPSNK</sequence>
<dbReference type="RefSeq" id="XP_030630977.1">
    <property type="nucleotide sequence ID" value="XM_030775117.1"/>
</dbReference>
<feature type="compositionally biased region" description="Basic and acidic residues" evidence="2">
    <location>
        <begin position="380"/>
        <end position="389"/>
    </location>
</feature>
<dbReference type="GO" id="GO:0051642">
    <property type="term" value="P:centrosome localization"/>
    <property type="evidence" value="ECO:0007669"/>
    <property type="project" value="TreeGrafter"/>
</dbReference>
<dbReference type="GO" id="GO:0007052">
    <property type="term" value="P:mitotic spindle organization"/>
    <property type="evidence" value="ECO:0007669"/>
    <property type="project" value="TreeGrafter"/>
</dbReference>
<feature type="compositionally biased region" description="Basic and acidic residues" evidence="2">
    <location>
        <begin position="153"/>
        <end position="163"/>
    </location>
</feature>
<feature type="region of interest" description="Disordered" evidence="2">
    <location>
        <begin position="610"/>
        <end position="655"/>
    </location>
</feature>
<evidence type="ECO:0000256" key="2">
    <source>
        <dbReference type="SAM" id="MobiDB-lite"/>
    </source>
</evidence>
<feature type="compositionally biased region" description="Polar residues" evidence="2">
    <location>
        <begin position="623"/>
        <end position="636"/>
    </location>
</feature>
<dbReference type="GeneID" id="115812633"/>
<feature type="region of interest" description="Disordered" evidence="2">
    <location>
        <begin position="491"/>
        <end position="567"/>
    </location>
</feature>
<feature type="compositionally biased region" description="Polar residues" evidence="2">
    <location>
        <begin position="499"/>
        <end position="512"/>
    </location>
</feature>
<dbReference type="OrthoDB" id="10023951at2759"/>
<dbReference type="InParanoid" id="A0A6J2VGE2"/>
<evidence type="ECO:0000313" key="3">
    <source>
        <dbReference type="Proteomes" id="UP000504632"/>
    </source>
</evidence>
<evidence type="ECO:0000256" key="1">
    <source>
        <dbReference type="ARBA" id="ARBA00008839"/>
    </source>
</evidence>
<evidence type="ECO:0000313" key="4">
    <source>
        <dbReference type="RefSeq" id="XP_030630977.1"/>
    </source>
</evidence>
<dbReference type="GO" id="GO:0031616">
    <property type="term" value="C:spindle pole centrosome"/>
    <property type="evidence" value="ECO:0007669"/>
    <property type="project" value="TreeGrafter"/>
</dbReference>
<dbReference type="CTD" id="9787"/>
<feature type="compositionally biased region" description="Polar residues" evidence="2">
    <location>
        <begin position="535"/>
        <end position="546"/>
    </location>
</feature>
<name>A0A6J2VGE2_CHACN</name>
<dbReference type="GO" id="GO:0051382">
    <property type="term" value="P:kinetochore assembly"/>
    <property type="evidence" value="ECO:0007669"/>
    <property type="project" value="TreeGrafter"/>
</dbReference>
<dbReference type="Pfam" id="PF03359">
    <property type="entry name" value="GKAP"/>
    <property type="match status" value="1"/>
</dbReference>
<feature type="region of interest" description="Disordered" evidence="2">
    <location>
        <begin position="380"/>
        <end position="413"/>
    </location>
</feature>
<feature type="compositionally biased region" description="Pro residues" evidence="2">
    <location>
        <begin position="218"/>
        <end position="235"/>
    </location>
</feature>
<feature type="region of interest" description="Disordered" evidence="2">
    <location>
        <begin position="128"/>
        <end position="175"/>
    </location>
</feature>
<feature type="region of interest" description="Disordered" evidence="2">
    <location>
        <begin position="804"/>
        <end position="854"/>
    </location>
</feature>
<feature type="compositionally biased region" description="Polar residues" evidence="2">
    <location>
        <begin position="555"/>
        <end position="567"/>
    </location>
</feature>
<feature type="region of interest" description="Disordered" evidence="2">
    <location>
        <begin position="737"/>
        <end position="772"/>
    </location>
</feature>
<dbReference type="AlphaFoldDB" id="A0A6J2VGE2"/>
<accession>A0A6J2VGE2</accession>
<protein>
    <submittedName>
        <fullName evidence="4">Disks large-associated protein 5</fullName>
    </submittedName>
</protein>
<dbReference type="GO" id="GO:0008017">
    <property type="term" value="F:microtubule binding"/>
    <property type="evidence" value="ECO:0007669"/>
    <property type="project" value="TreeGrafter"/>
</dbReference>
<feature type="compositionally biased region" description="Polar residues" evidence="2">
    <location>
        <begin position="746"/>
        <end position="757"/>
    </location>
</feature>
<feature type="compositionally biased region" description="Low complexity" evidence="2">
    <location>
        <begin position="399"/>
        <end position="413"/>
    </location>
</feature>
<reference evidence="4" key="1">
    <citation type="submission" date="2025-08" db="UniProtKB">
        <authorList>
            <consortium name="RefSeq"/>
        </authorList>
    </citation>
    <scope>IDENTIFICATION</scope>
</reference>
<dbReference type="GO" id="GO:0023052">
    <property type="term" value="P:signaling"/>
    <property type="evidence" value="ECO:0007669"/>
    <property type="project" value="InterPro"/>
</dbReference>
<gene>
    <name evidence="4" type="primary">dlgap5</name>
</gene>
<keyword evidence="3" id="KW-1185">Reference proteome</keyword>
<organism evidence="3 4">
    <name type="scientific">Chanos chanos</name>
    <name type="common">Milkfish</name>
    <name type="synonym">Mugil chanos</name>
    <dbReference type="NCBI Taxonomy" id="29144"/>
    <lineage>
        <taxon>Eukaryota</taxon>
        <taxon>Metazoa</taxon>
        <taxon>Chordata</taxon>
        <taxon>Craniata</taxon>
        <taxon>Vertebrata</taxon>
        <taxon>Euteleostomi</taxon>
        <taxon>Actinopterygii</taxon>
        <taxon>Neopterygii</taxon>
        <taxon>Teleostei</taxon>
        <taxon>Ostariophysi</taxon>
        <taxon>Gonorynchiformes</taxon>
        <taxon>Chanidae</taxon>
        <taxon>Chanos</taxon>
    </lineage>
</organism>
<proteinExistence type="inferred from homology"/>
<dbReference type="PANTHER" id="PTHR12353:SF1">
    <property type="entry name" value="DISKS LARGE-ASSOCIATED PROTEIN 5"/>
    <property type="match status" value="1"/>
</dbReference>
<dbReference type="Proteomes" id="UP000504632">
    <property type="component" value="Chromosome 5"/>
</dbReference>
<dbReference type="GO" id="GO:0007059">
    <property type="term" value="P:chromosome segregation"/>
    <property type="evidence" value="ECO:0007669"/>
    <property type="project" value="TreeGrafter"/>
</dbReference>
<dbReference type="PANTHER" id="PTHR12353">
    <property type="entry name" value="DISKS LARGE-ASSOCIATED PROTEIN DAP SAP90/PSD-95-ASSOCIATED PROTEIN"/>
    <property type="match status" value="1"/>
</dbReference>
<feature type="region of interest" description="Disordered" evidence="2">
    <location>
        <begin position="430"/>
        <end position="451"/>
    </location>
</feature>
<dbReference type="InterPro" id="IPR005026">
    <property type="entry name" value="SAPAP"/>
</dbReference>
<dbReference type="GO" id="GO:0005634">
    <property type="term" value="C:nucleus"/>
    <property type="evidence" value="ECO:0007669"/>
    <property type="project" value="TreeGrafter"/>
</dbReference>
<dbReference type="GO" id="GO:0007346">
    <property type="term" value="P:regulation of mitotic cell cycle"/>
    <property type="evidence" value="ECO:0007669"/>
    <property type="project" value="TreeGrafter"/>
</dbReference>
<comment type="similarity">
    <text evidence="1">Belongs to the SAPAP family.</text>
</comment>
<feature type="compositionally biased region" description="Pro residues" evidence="2">
    <location>
        <begin position="256"/>
        <end position="270"/>
    </location>
</feature>